<dbReference type="EMBL" id="PSNX01000010">
    <property type="protein sequence ID" value="PPE65968.1"/>
    <property type="molecule type" value="Genomic_DNA"/>
</dbReference>
<evidence type="ECO:0000256" key="7">
    <source>
        <dbReference type="ARBA" id="ARBA00023012"/>
    </source>
</evidence>
<dbReference type="CDD" id="cd16922">
    <property type="entry name" value="HATPase_EvgS-ArcB-TorS-like"/>
    <property type="match status" value="1"/>
</dbReference>
<evidence type="ECO:0000256" key="5">
    <source>
        <dbReference type="ARBA" id="ARBA00022729"/>
    </source>
</evidence>
<dbReference type="PROSITE" id="PS50110">
    <property type="entry name" value="RESPONSE_REGULATORY"/>
    <property type="match status" value="1"/>
</dbReference>
<dbReference type="SUPFAM" id="SSF55874">
    <property type="entry name" value="ATPase domain of HSP90 chaperone/DNA topoisomerase II/histidine kinase"/>
    <property type="match status" value="1"/>
</dbReference>
<evidence type="ECO:0000256" key="8">
    <source>
        <dbReference type="ARBA" id="ARBA00023026"/>
    </source>
</evidence>
<dbReference type="InterPro" id="IPR011006">
    <property type="entry name" value="CheY-like_superfamily"/>
</dbReference>
<dbReference type="AlphaFoldDB" id="A0A2S5STA6"/>
<comment type="catalytic activity">
    <reaction evidence="1">
        <text>ATP + protein L-histidine = ADP + protein N-phospho-L-histidine.</text>
        <dbReference type="EC" id="2.7.13.3"/>
    </reaction>
</comment>
<keyword evidence="3 11" id="KW-0597">Phosphoprotein</keyword>
<evidence type="ECO:0000256" key="4">
    <source>
        <dbReference type="ARBA" id="ARBA00022679"/>
    </source>
</evidence>
<evidence type="ECO:0000313" key="16">
    <source>
        <dbReference type="EMBL" id="PPE65968.1"/>
    </source>
</evidence>
<dbReference type="Gene3D" id="3.30.565.10">
    <property type="entry name" value="Histidine kinase-like ATPase, C-terminal domain"/>
    <property type="match status" value="1"/>
</dbReference>
<dbReference type="InterPro" id="IPR005467">
    <property type="entry name" value="His_kinase_dom"/>
</dbReference>
<evidence type="ECO:0000256" key="12">
    <source>
        <dbReference type="SAM" id="MobiDB-lite"/>
    </source>
</evidence>
<feature type="region of interest" description="Disordered" evidence="12">
    <location>
        <begin position="614"/>
        <end position="638"/>
    </location>
</feature>
<keyword evidence="5" id="KW-0732">Signal</keyword>
<feature type="transmembrane region" description="Helical" evidence="13">
    <location>
        <begin position="30"/>
        <end position="50"/>
    </location>
</feature>
<dbReference type="PRINTS" id="PR00344">
    <property type="entry name" value="BCTRLSENSOR"/>
</dbReference>
<evidence type="ECO:0000256" key="10">
    <source>
        <dbReference type="ARBA" id="ARBA00070152"/>
    </source>
</evidence>
<protein>
    <recommendedName>
        <fullName evidence="10">Virulence sensor protein BvgS</fullName>
        <ecNumber evidence="2">2.7.13.3</ecNumber>
    </recommendedName>
</protein>
<evidence type="ECO:0000259" key="14">
    <source>
        <dbReference type="PROSITE" id="PS50109"/>
    </source>
</evidence>
<evidence type="ECO:0000256" key="9">
    <source>
        <dbReference type="ARBA" id="ARBA00058004"/>
    </source>
</evidence>
<dbReference type="FunFam" id="3.30.565.10:FF:000010">
    <property type="entry name" value="Sensor histidine kinase RcsC"/>
    <property type="match status" value="1"/>
</dbReference>
<dbReference type="InterPro" id="IPR004358">
    <property type="entry name" value="Sig_transdc_His_kin-like_C"/>
</dbReference>
<comment type="caution">
    <text evidence="16">The sequence shown here is derived from an EMBL/GenBank/DDBJ whole genome shotgun (WGS) entry which is preliminary data.</text>
</comment>
<dbReference type="InterPro" id="IPR001789">
    <property type="entry name" value="Sig_transdc_resp-reg_receiver"/>
</dbReference>
<dbReference type="CDD" id="cd17546">
    <property type="entry name" value="REC_hyHK_CKI1_RcsC-like"/>
    <property type="match status" value="1"/>
</dbReference>
<evidence type="ECO:0000256" key="1">
    <source>
        <dbReference type="ARBA" id="ARBA00000085"/>
    </source>
</evidence>
<keyword evidence="13" id="KW-1133">Transmembrane helix</keyword>
<keyword evidence="8" id="KW-0843">Virulence</keyword>
<dbReference type="SMART" id="SM00387">
    <property type="entry name" value="HATPase_c"/>
    <property type="match status" value="1"/>
</dbReference>
<evidence type="ECO:0000259" key="15">
    <source>
        <dbReference type="PROSITE" id="PS50110"/>
    </source>
</evidence>
<dbReference type="Pfam" id="PF00512">
    <property type="entry name" value="HisKA"/>
    <property type="match status" value="1"/>
</dbReference>
<feature type="transmembrane region" description="Helical" evidence="13">
    <location>
        <begin position="148"/>
        <end position="165"/>
    </location>
</feature>
<keyword evidence="7" id="KW-0902">Two-component regulatory system</keyword>
<keyword evidence="6" id="KW-0418">Kinase</keyword>
<dbReference type="SMART" id="SM00388">
    <property type="entry name" value="HisKA"/>
    <property type="match status" value="1"/>
</dbReference>
<evidence type="ECO:0000256" key="3">
    <source>
        <dbReference type="ARBA" id="ARBA00022553"/>
    </source>
</evidence>
<dbReference type="Proteomes" id="UP000238605">
    <property type="component" value="Unassembled WGS sequence"/>
</dbReference>
<dbReference type="InterPro" id="IPR003594">
    <property type="entry name" value="HATPase_dom"/>
</dbReference>
<dbReference type="Gene3D" id="3.40.50.2300">
    <property type="match status" value="1"/>
</dbReference>
<feature type="domain" description="Response regulatory" evidence="15">
    <location>
        <begin position="487"/>
        <end position="608"/>
    </location>
</feature>
<dbReference type="InterPro" id="IPR003661">
    <property type="entry name" value="HisK_dim/P_dom"/>
</dbReference>
<sequence>MVVIKMADALGVQIDRDLAERVADEQLRMVWMHASVGTLIATAFAVFMALHMPASVPPLLVQTWLVMKLLVAIPRIVQSQIYKRQGYPGGAAWRSSTYWLLGLDGAVWGLAGAWLMQADNQLASLIAASLACMAAVATFGLQVRVLATAAYVVPMLGPTALSLLWRGDEFGFLGGVGLILMLGLLLATAFRSEKRLAEVFLLRLHASRIAQEKVEALELAKRESSVKSQFLATMSHELRTPLHGILGLARLIHVDAKDPAMQRRVELIESSGTHLLSLINDLLDIARIESGQLKIQRSVFDLAAELERVAGVYAVRSEDKGLVFTTDLRLPRPCWVEGDPARTRQVLHNLLGNAVKFTQKGWIGLSAHREPGDDHVVFEVRDTGVGIPHADQAHIFEAFRQAASGPSRPLEGTGLGLTIAREIAHALGGDISCQSTVGVGSLFRFTARLPEAEAPDVQTAVSSGVSSAVHAAVASQLRADVGYRQPHVLLVEDNDLNALVASAFLERCGLEVEHVHDGREAVRHALREVGRPDLILMDCLMPTLDSFEATREIRHQEQALGLARVPVIALTATATEEDRRRCMSAGMDDFLAKPFSDADLMALMSVWLRPGATVSGSSTSSGGTGSPQPLGGKGFLPT</sequence>
<dbReference type="InterPro" id="IPR036890">
    <property type="entry name" value="HATPase_C_sf"/>
</dbReference>
<dbReference type="SUPFAM" id="SSF52172">
    <property type="entry name" value="CheY-like"/>
    <property type="match status" value="1"/>
</dbReference>
<dbReference type="GO" id="GO:0000155">
    <property type="term" value="F:phosphorelay sensor kinase activity"/>
    <property type="evidence" value="ECO:0007669"/>
    <property type="project" value="InterPro"/>
</dbReference>
<dbReference type="PROSITE" id="PS50109">
    <property type="entry name" value="HIS_KIN"/>
    <property type="match status" value="1"/>
</dbReference>
<reference evidence="16 17" key="1">
    <citation type="submission" date="2018-02" db="EMBL/GenBank/DDBJ databases">
        <title>Reclassifiation of [Polyangium] brachysporum DSM 7029 as Guopingzhaonella breviflexa gen. nov., sp. nov., a member of the family Comamonadaceae.</title>
        <authorList>
            <person name="Tang B."/>
        </authorList>
    </citation>
    <scope>NUCLEOTIDE SEQUENCE [LARGE SCALE GENOMIC DNA]</scope>
    <source>
        <strain evidence="16 17">BCRC 80649</strain>
    </source>
</reference>
<keyword evidence="4" id="KW-0808">Transferase</keyword>
<dbReference type="Pfam" id="PF02518">
    <property type="entry name" value="HATPase_c"/>
    <property type="match status" value="1"/>
</dbReference>
<feature type="transmembrane region" description="Helical" evidence="13">
    <location>
        <begin position="171"/>
        <end position="190"/>
    </location>
</feature>
<dbReference type="SUPFAM" id="SSF47384">
    <property type="entry name" value="Homodimeric domain of signal transducing histidine kinase"/>
    <property type="match status" value="1"/>
</dbReference>
<dbReference type="CDD" id="cd00082">
    <property type="entry name" value="HisKA"/>
    <property type="match status" value="1"/>
</dbReference>
<accession>A0A2S5STA6</accession>
<dbReference type="SMART" id="SM00448">
    <property type="entry name" value="REC"/>
    <property type="match status" value="1"/>
</dbReference>
<name>A0A2S5STA6_9BURK</name>
<feature type="transmembrane region" description="Helical" evidence="13">
    <location>
        <begin position="98"/>
        <end position="116"/>
    </location>
</feature>
<proteinExistence type="predicted"/>
<organism evidence="16 17">
    <name type="scientific">Caldimonas caldifontis</name>
    <dbReference type="NCBI Taxonomy" id="1452508"/>
    <lineage>
        <taxon>Bacteria</taxon>
        <taxon>Pseudomonadati</taxon>
        <taxon>Pseudomonadota</taxon>
        <taxon>Betaproteobacteria</taxon>
        <taxon>Burkholderiales</taxon>
        <taxon>Sphaerotilaceae</taxon>
        <taxon>Caldimonas</taxon>
    </lineage>
</organism>
<dbReference type="InterPro" id="IPR036097">
    <property type="entry name" value="HisK_dim/P_sf"/>
</dbReference>
<keyword evidence="17" id="KW-1185">Reference proteome</keyword>
<dbReference type="EC" id="2.7.13.3" evidence="2"/>
<evidence type="ECO:0000256" key="6">
    <source>
        <dbReference type="ARBA" id="ARBA00022777"/>
    </source>
</evidence>
<evidence type="ECO:0000256" key="13">
    <source>
        <dbReference type="SAM" id="Phobius"/>
    </source>
</evidence>
<comment type="function">
    <text evidence="9">Member of the two-component regulatory system BvgS/BvgA. Phosphorylates BvgA via a four-step phosphorelay in response to environmental signals.</text>
</comment>
<gene>
    <name evidence="16" type="ORF">C1704_11775</name>
</gene>
<keyword evidence="13" id="KW-0472">Membrane</keyword>
<feature type="compositionally biased region" description="Low complexity" evidence="12">
    <location>
        <begin position="614"/>
        <end position="630"/>
    </location>
</feature>
<evidence type="ECO:0000313" key="17">
    <source>
        <dbReference type="Proteomes" id="UP000238605"/>
    </source>
</evidence>
<evidence type="ECO:0000256" key="11">
    <source>
        <dbReference type="PROSITE-ProRule" id="PRU00169"/>
    </source>
</evidence>
<dbReference type="Gene3D" id="1.10.287.130">
    <property type="match status" value="1"/>
</dbReference>
<feature type="modified residue" description="4-aspartylphosphate" evidence="11">
    <location>
        <position position="538"/>
    </location>
</feature>
<dbReference type="PANTHER" id="PTHR43047">
    <property type="entry name" value="TWO-COMPONENT HISTIDINE PROTEIN KINASE"/>
    <property type="match status" value="1"/>
</dbReference>
<dbReference type="Pfam" id="PF00072">
    <property type="entry name" value="Response_reg"/>
    <property type="match status" value="1"/>
</dbReference>
<evidence type="ECO:0000256" key="2">
    <source>
        <dbReference type="ARBA" id="ARBA00012438"/>
    </source>
</evidence>
<feature type="domain" description="Histidine kinase" evidence="14">
    <location>
        <begin position="233"/>
        <end position="451"/>
    </location>
</feature>
<feature type="transmembrane region" description="Helical" evidence="13">
    <location>
        <begin position="122"/>
        <end position="141"/>
    </location>
</feature>
<keyword evidence="13" id="KW-0812">Transmembrane</keyword>